<accession>A0A1Y1V5T1</accession>
<dbReference type="PANTHER" id="PTHR28674:SF1">
    <property type="entry name" value="NOP PROTEIN CHAPERONE 1"/>
    <property type="match status" value="1"/>
</dbReference>
<reference evidence="2 3" key="1">
    <citation type="submission" date="2016-08" db="EMBL/GenBank/DDBJ databases">
        <title>Genomes of anaerobic fungi encode conserved fungal cellulosomes for biomass hydrolysis.</title>
        <authorList>
            <consortium name="DOE Joint Genome Institute"/>
            <person name="Haitjema C.H."/>
            <person name="Gilmore S.P."/>
            <person name="Henske J.K."/>
            <person name="Solomon K.V."/>
            <person name="De Groot R."/>
            <person name="Kuo A."/>
            <person name="Mondo S.J."/>
            <person name="Salamov A.A."/>
            <person name="Labutti K."/>
            <person name="Zhao Z."/>
            <person name="Chiniquy J."/>
            <person name="Barry K."/>
            <person name="Brewer H.M."/>
            <person name="Purvine S.O."/>
            <person name="Wright A.T."/>
            <person name="Boxma B."/>
            <person name="Van Alen T."/>
            <person name="Hackstein J.H."/>
            <person name="Baker S.E."/>
            <person name="Grigoriev I.V."/>
            <person name="O'Malley M.A."/>
        </authorList>
    </citation>
    <scope>NUCLEOTIDE SEQUENCE [LARGE SCALE GENOMIC DNA]</scope>
    <source>
        <strain evidence="3">finn</strain>
    </source>
</reference>
<protein>
    <submittedName>
        <fullName evidence="2">Uncharacterized protein</fullName>
    </submittedName>
</protein>
<evidence type="ECO:0000313" key="2">
    <source>
        <dbReference type="EMBL" id="ORX47927.1"/>
    </source>
</evidence>
<proteinExistence type="predicted"/>
<dbReference type="Proteomes" id="UP000193719">
    <property type="component" value="Unassembled WGS sequence"/>
</dbReference>
<dbReference type="PANTHER" id="PTHR28674">
    <property type="entry name" value="SIMILAR TO DNA SEGMENT, CHR 10, WAYNE STATE UNIVERSITY 102,-EXPRESSED"/>
    <property type="match status" value="1"/>
</dbReference>
<comment type="caution">
    <text evidence="2">The sequence shown here is derived from an EMBL/GenBank/DDBJ whole genome shotgun (WGS) entry which is preliminary data.</text>
</comment>
<organism evidence="2 3">
    <name type="scientific">Piromyces finnis</name>
    <dbReference type="NCBI Taxonomy" id="1754191"/>
    <lineage>
        <taxon>Eukaryota</taxon>
        <taxon>Fungi</taxon>
        <taxon>Fungi incertae sedis</taxon>
        <taxon>Chytridiomycota</taxon>
        <taxon>Chytridiomycota incertae sedis</taxon>
        <taxon>Neocallimastigomycetes</taxon>
        <taxon>Neocallimastigales</taxon>
        <taxon>Neocallimastigaceae</taxon>
        <taxon>Piromyces</taxon>
    </lineage>
</organism>
<name>A0A1Y1V5T1_9FUNG</name>
<keyword evidence="3" id="KW-1185">Reference proteome</keyword>
<dbReference type="AlphaFoldDB" id="A0A1Y1V5T1"/>
<dbReference type="Pfam" id="PF15370">
    <property type="entry name" value="NOPCHAP1"/>
    <property type="match status" value="1"/>
</dbReference>
<sequence>MENTEKNEFLDVKDPRATLESLRITKEAQKPKIVRIEQSSLLERARLFLPQLAEANSKLASQPKDKINIENIDGNQSGIIKMDLGLGVFDCIDTSSSSNKPVLPNRKDIIDAKDMDLNIMLNPTELPDDYTKPLIQMLSNSDDESSESDSESDSDSDSDSDNSDIDMQDASNEEEDIKMED</sequence>
<gene>
    <name evidence="2" type="ORF">BCR36DRAFT_371569</name>
</gene>
<dbReference type="GO" id="GO:0062064">
    <property type="term" value="F:box C/D methylation guide snoRNP complex binding"/>
    <property type="evidence" value="ECO:0007669"/>
    <property type="project" value="TreeGrafter"/>
</dbReference>
<reference evidence="2 3" key="2">
    <citation type="submission" date="2016-08" db="EMBL/GenBank/DDBJ databases">
        <title>Pervasive Adenine N6-methylation of Active Genes in Fungi.</title>
        <authorList>
            <consortium name="DOE Joint Genome Institute"/>
            <person name="Mondo S.J."/>
            <person name="Dannebaum R.O."/>
            <person name="Kuo R.C."/>
            <person name="Labutti K."/>
            <person name="Haridas S."/>
            <person name="Kuo A."/>
            <person name="Salamov A."/>
            <person name="Ahrendt S.R."/>
            <person name="Lipzen A."/>
            <person name="Sullivan W."/>
            <person name="Andreopoulos W.B."/>
            <person name="Clum A."/>
            <person name="Lindquist E."/>
            <person name="Daum C."/>
            <person name="Ramamoorthy G.K."/>
            <person name="Gryganskyi A."/>
            <person name="Culley D."/>
            <person name="Magnuson J.K."/>
            <person name="James T.Y."/>
            <person name="O'Malley M.A."/>
            <person name="Stajich J.E."/>
            <person name="Spatafora J.W."/>
            <person name="Visel A."/>
            <person name="Grigoriev I.V."/>
        </authorList>
    </citation>
    <scope>NUCLEOTIDE SEQUENCE [LARGE SCALE GENOMIC DNA]</scope>
    <source>
        <strain evidence="3">finn</strain>
    </source>
</reference>
<feature type="compositionally biased region" description="Acidic residues" evidence="1">
    <location>
        <begin position="141"/>
        <end position="181"/>
    </location>
</feature>
<dbReference type="GO" id="GO:0000492">
    <property type="term" value="P:box C/D snoRNP assembly"/>
    <property type="evidence" value="ECO:0007669"/>
    <property type="project" value="InterPro"/>
</dbReference>
<feature type="region of interest" description="Disordered" evidence="1">
    <location>
        <begin position="124"/>
        <end position="181"/>
    </location>
</feature>
<evidence type="ECO:0000313" key="3">
    <source>
        <dbReference type="Proteomes" id="UP000193719"/>
    </source>
</evidence>
<dbReference type="EMBL" id="MCFH01000029">
    <property type="protein sequence ID" value="ORX47927.1"/>
    <property type="molecule type" value="Genomic_DNA"/>
</dbReference>
<dbReference type="InterPro" id="IPR027921">
    <property type="entry name" value="NOPCHAP1"/>
</dbReference>
<evidence type="ECO:0000256" key="1">
    <source>
        <dbReference type="SAM" id="MobiDB-lite"/>
    </source>
</evidence>
<dbReference type="STRING" id="1754191.A0A1Y1V5T1"/>
<dbReference type="OrthoDB" id="1112980at2759"/>